<sequence length="159" mass="17402">MATTDYDYLSNMAIGPWGIHETATALHDYAQNVADSVSRIATTLQSLTLNDWVGKTQQEADDFNKRWRTVMGDIFGSDEKPDDGVLSAIATGLATALHNYNAAEFGLTDVWNRFTAKFDAPPQPWRSAVPPLDIDTTPPPDVLDTNKTAITADYPPLTS</sequence>
<keyword evidence="3" id="KW-1185">Reference proteome</keyword>
<comment type="caution">
    <text evidence="2">The sequence shown here is derived from an EMBL/GenBank/DDBJ whole genome shotgun (WGS) entry which is preliminary data.</text>
</comment>
<protein>
    <recommendedName>
        <fullName evidence="4">WXG100 family type VII secretion target</fullName>
    </recommendedName>
</protein>
<name>A0ABN0XQZ8_9ACTN</name>
<evidence type="ECO:0000256" key="1">
    <source>
        <dbReference type="SAM" id="MobiDB-lite"/>
    </source>
</evidence>
<reference evidence="2 3" key="1">
    <citation type="journal article" date="2019" name="Int. J. Syst. Evol. Microbiol.">
        <title>The Global Catalogue of Microorganisms (GCM) 10K type strain sequencing project: providing services to taxonomists for standard genome sequencing and annotation.</title>
        <authorList>
            <consortium name="The Broad Institute Genomics Platform"/>
            <consortium name="The Broad Institute Genome Sequencing Center for Infectious Disease"/>
            <person name="Wu L."/>
            <person name="Ma J."/>
        </authorList>
    </citation>
    <scope>NUCLEOTIDE SEQUENCE [LARGE SCALE GENOMIC DNA]</scope>
    <source>
        <strain evidence="2 3">JCM 3146</strain>
    </source>
</reference>
<evidence type="ECO:0000313" key="2">
    <source>
        <dbReference type="EMBL" id="GAA0370619.1"/>
    </source>
</evidence>
<evidence type="ECO:0000313" key="3">
    <source>
        <dbReference type="Proteomes" id="UP001501822"/>
    </source>
</evidence>
<organism evidence="2 3">
    <name type="scientific">Actinoallomurus spadix</name>
    <dbReference type="NCBI Taxonomy" id="79912"/>
    <lineage>
        <taxon>Bacteria</taxon>
        <taxon>Bacillati</taxon>
        <taxon>Actinomycetota</taxon>
        <taxon>Actinomycetes</taxon>
        <taxon>Streptosporangiales</taxon>
        <taxon>Thermomonosporaceae</taxon>
        <taxon>Actinoallomurus</taxon>
    </lineage>
</organism>
<gene>
    <name evidence="2" type="ORF">GCM10010151_70660</name>
</gene>
<evidence type="ECO:0008006" key="4">
    <source>
        <dbReference type="Google" id="ProtNLM"/>
    </source>
</evidence>
<dbReference type="Gene3D" id="1.10.287.1060">
    <property type="entry name" value="ESAT-6-like"/>
    <property type="match status" value="1"/>
</dbReference>
<proteinExistence type="predicted"/>
<dbReference type="Proteomes" id="UP001501822">
    <property type="component" value="Unassembled WGS sequence"/>
</dbReference>
<dbReference type="RefSeq" id="WP_252811033.1">
    <property type="nucleotide sequence ID" value="NZ_BAAABM010000070.1"/>
</dbReference>
<feature type="region of interest" description="Disordered" evidence="1">
    <location>
        <begin position="125"/>
        <end position="159"/>
    </location>
</feature>
<dbReference type="EMBL" id="BAAABM010000070">
    <property type="protein sequence ID" value="GAA0370619.1"/>
    <property type="molecule type" value="Genomic_DNA"/>
</dbReference>
<accession>A0ABN0XQZ8</accession>